<keyword evidence="3" id="KW-1185">Reference proteome</keyword>
<dbReference type="EMBL" id="SRLO01000046">
    <property type="protein sequence ID" value="TNN81538.1"/>
    <property type="molecule type" value="Genomic_DNA"/>
</dbReference>
<evidence type="ECO:0000313" key="2">
    <source>
        <dbReference type="EMBL" id="TNN81538.1"/>
    </source>
</evidence>
<evidence type="ECO:0000256" key="1">
    <source>
        <dbReference type="SAM" id="MobiDB-lite"/>
    </source>
</evidence>
<reference evidence="2 3" key="1">
    <citation type="submission" date="2019-03" db="EMBL/GenBank/DDBJ databases">
        <title>First draft genome of Liparis tanakae, snailfish: a comprehensive survey of snailfish specific genes.</title>
        <authorList>
            <person name="Kim W."/>
            <person name="Song I."/>
            <person name="Jeong J.-H."/>
            <person name="Kim D."/>
            <person name="Kim S."/>
            <person name="Ryu S."/>
            <person name="Song J.Y."/>
            <person name="Lee S.K."/>
        </authorList>
    </citation>
    <scope>NUCLEOTIDE SEQUENCE [LARGE SCALE GENOMIC DNA]</scope>
    <source>
        <tissue evidence="2">Muscle</tissue>
    </source>
</reference>
<accession>A0A4Z2IVJ0</accession>
<dbReference type="Proteomes" id="UP000314294">
    <property type="component" value="Unassembled WGS sequence"/>
</dbReference>
<dbReference type="AlphaFoldDB" id="A0A4Z2IVJ0"/>
<feature type="region of interest" description="Disordered" evidence="1">
    <location>
        <begin position="134"/>
        <end position="153"/>
    </location>
</feature>
<name>A0A4Z2IVJ0_9TELE</name>
<gene>
    <name evidence="2" type="ORF">EYF80_008310</name>
</gene>
<evidence type="ECO:0000313" key="3">
    <source>
        <dbReference type="Proteomes" id="UP000314294"/>
    </source>
</evidence>
<sequence>MVNTVTFTGPEKVFLRREGAAVRGPFTGGGNHPREQTLLFTTTMRNELSPYSAAAASLRCSAASLAAARGASSRRSFLSPSSCRRLNSSIYCYLFGPSSAACWPAASRATSASTSTSTSASSSTCTSTCTSTTSTTASTPAASPATASSPAATPGAAQISKVDLQLRCDVVGRFAEVVVGGIIRGAQLLQTDDQSMSDVTRGRSGNQ</sequence>
<protein>
    <submittedName>
        <fullName evidence="2">Uncharacterized protein</fullName>
    </submittedName>
</protein>
<proteinExistence type="predicted"/>
<comment type="caution">
    <text evidence="2">The sequence shown here is derived from an EMBL/GenBank/DDBJ whole genome shotgun (WGS) entry which is preliminary data.</text>
</comment>
<organism evidence="2 3">
    <name type="scientific">Liparis tanakae</name>
    <name type="common">Tanaka's snailfish</name>
    <dbReference type="NCBI Taxonomy" id="230148"/>
    <lineage>
        <taxon>Eukaryota</taxon>
        <taxon>Metazoa</taxon>
        <taxon>Chordata</taxon>
        <taxon>Craniata</taxon>
        <taxon>Vertebrata</taxon>
        <taxon>Euteleostomi</taxon>
        <taxon>Actinopterygii</taxon>
        <taxon>Neopterygii</taxon>
        <taxon>Teleostei</taxon>
        <taxon>Neoteleostei</taxon>
        <taxon>Acanthomorphata</taxon>
        <taxon>Eupercaria</taxon>
        <taxon>Perciformes</taxon>
        <taxon>Cottioidei</taxon>
        <taxon>Cottales</taxon>
        <taxon>Liparidae</taxon>
        <taxon>Liparis</taxon>
    </lineage>
</organism>